<dbReference type="OrthoDB" id="7843623at2"/>
<sequence length="137" mass="16068">MITSFQDLLKNRPPWSTVLLWYLRCMALLLIAGGVIHWARIVGFAPWRGAWFWEMPIEWQTATVFFAVLDLVAAIGLWLAVSWGTVMWLFRAFSQIVMHTAFSDMFGRRPYEITFYLATIGIYLLLVYLVEQEDRKK</sequence>
<keyword evidence="1" id="KW-0812">Transmembrane</keyword>
<reference evidence="3" key="1">
    <citation type="submission" date="2015-08" db="EMBL/GenBank/DDBJ databases">
        <authorList>
            <person name="Varghese N."/>
        </authorList>
    </citation>
    <scope>NUCLEOTIDE SEQUENCE [LARGE SCALE GENOMIC DNA]</scope>
    <source>
        <strain evidence="3">DSM 23407</strain>
    </source>
</reference>
<feature type="transmembrane region" description="Helical" evidence="1">
    <location>
        <begin position="113"/>
        <end position="130"/>
    </location>
</feature>
<name>A0A0K6IB35_9HYPH</name>
<keyword evidence="3" id="KW-1185">Reference proteome</keyword>
<organism evidence="2 3">
    <name type="scientific">Pannonibacter indicus</name>
    <dbReference type="NCBI Taxonomy" id="466044"/>
    <lineage>
        <taxon>Bacteria</taxon>
        <taxon>Pseudomonadati</taxon>
        <taxon>Pseudomonadota</taxon>
        <taxon>Alphaproteobacteria</taxon>
        <taxon>Hyphomicrobiales</taxon>
        <taxon>Stappiaceae</taxon>
        <taxon>Pannonibacter</taxon>
    </lineage>
</organism>
<evidence type="ECO:0008006" key="4">
    <source>
        <dbReference type="Google" id="ProtNLM"/>
    </source>
</evidence>
<dbReference type="EMBL" id="CYHE01000018">
    <property type="protein sequence ID" value="CUB00324.1"/>
    <property type="molecule type" value="Genomic_DNA"/>
</dbReference>
<accession>A0A0K6IB35</accession>
<dbReference type="RefSeq" id="WP_055456978.1">
    <property type="nucleotide sequence ID" value="NZ_CYHE01000018.1"/>
</dbReference>
<feature type="transmembrane region" description="Helical" evidence="1">
    <location>
        <begin position="21"/>
        <end position="39"/>
    </location>
</feature>
<keyword evidence="1" id="KW-1133">Transmembrane helix</keyword>
<dbReference type="InterPro" id="IPR046161">
    <property type="entry name" value="DUF6163"/>
</dbReference>
<dbReference type="Proteomes" id="UP000183900">
    <property type="component" value="Unassembled WGS sequence"/>
</dbReference>
<dbReference type="Pfam" id="PF19660">
    <property type="entry name" value="DUF6163"/>
    <property type="match status" value="1"/>
</dbReference>
<evidence type="ECO:0000313" key="2">
    <source>
        <dbReference type="EMBL" id="CUB00324.1"/>
    </source>
</evidence>
<evidence type="ECO:0000313" key="3">
    <source>
        <dbReference type="Proteomes" id="UP000183900"/>
    </source>
</evidence>
<feature type="transmembrane region" description="Helical" evidence="1">
    <location>
        <begin position="59"/>
        <end position="81"/>
    </location>
</feature>
<gene>
    <name evidence="2" type="ORF">Ga0061067_11810</name>
</gene>
<keyword evidence="1" id="KW-0472">Membrane</keyword>
<dbReference type="AlphaFoldDB" id="A0A0K6IB35"/>
<protein>
    <recommendedName>
        <fullName evidence="4">DoxX-like family</fullName>
    </recommendedName>
</protein>
<evidence type="ECO:0000256" key="1">
    <source>
        <dbReference type="SAM" id="Phobius"/>
    </source>
</evidence>
<proteinExistence type="predicted"/>